<protein>
    <submittedName>
        <fullName evidence="1">Uncharacterized protein</fullName>
    </submittedName>
</protein>
<name>A0ACC1QY16_9HYPO</name>
<reference evidence="1" key="1">
    <citation type="submission" date="2022-07" db="EMBL/GenBank/DDBJ databases">
        <title>Genome Sequence of Lecanicillium saksenae.</title>
        <authorList>
            <person name="Buettner E."/>
        </authorList>
    </citation>
    <scope>NUCLEOTIDE SEQUENCE</scope>
    <source>
        <strain evidence="1">VT-O1</strain>
    </source>
</reference>
<organism evidence="1 2">
    <name type="scientific">Lecanicillium saksenae</name>
    <dbReference type="NCBI Taxonomy" id="468837"/>
    <lineage>
        <taxon>Eukaryota</taxon>
        <taxon>Fungi</taxon>
        <taxon>Dikarya</taxon>
        <taxon>Ascomycota</taxon>
        <taxon>Pezizomycotina</taxon>
        <taxon>Sordariomycetes</taxon>
        <taxon>Hypocreomycetidae</taxon>
        <taxon>Hypocreales</taxon>
        <taxon>Cordycipitaceae</taxon>
        <taxon>Lecanicillium</taxon>
    </lineage>
</organism>
<keyword evidence="2" id="KW-1185">Reference proteome</keyword>
<sequence length="541" mass="58951">MLNQSGSVLLVVPRIVTVGGVLVAEPDWSLYTLDEEKALSRTGGRRATTLDDSSLGEAAACVKRRMAPMRQAMLHNGYRDVTMAILFRVQWQLELQAKVLGLDEATALAGVGLIGQWAAAPVYGLNAGGGSSSRLFCDNEEYFAIINSFSSIFCQRVLGMSPRRMQYPAKLGAGGPCAERKRAWPITTNGLTPRPSPLSFPRNSSFFGRERLRPCDISTKAECRGSFAHPLLCLSPSPPLSVLVVRCNAVGHHELGTGIGLEAVGGQEEDGRAHHPLSLLVRLQTRQGNAPKSMSGTFVHILKNDGVIGLYSGISASLMRQLTYSTVRFGVYEELKTRYTRSGRKATFPALTAMAVTSGFLGGIAGNFADVLNVRMQHDAAMPPEQRRNYKHAVDGMVRMAREEGFAGYFRGWLPNASRAAVMTAGQLATYDTFKRMLLEYTPMGDTLTTHFSASFLAGLAAATATSPIDVIKTRVMSSSQKQSIVQVITDISRTEGMGWMFKGWVPSFLRLGPHTICTFIFLEAHRKLYRAAKGIDDGKE</sequence>
<dbReference type="Proteomes" id="UP001148737">
    <property type="component" value="Unassembled WGS sequence"/>
</dbReference>
<evidence type="ECO:0000313" key="1">
    <source>
        <dbReference type="EMBL" id="KAJ3494453.1"/>
    </source>
</evidence>
<evidence type="ECO:0000313" key="2">
    <source>
        <dbReference type="Proteomes" id="UP001148737"/>
    </source>
</evidence>
<accession>A0ACC1QY16</accession>
<gene>
    <name evidence="1" type="ORF">NLG97_g4068</name>
</gene>
<proteinExistence type="predicted"/>
<dbReference type="EMBL" id="JANAKD010000376">
    <property type="protein sequence ID" value="KAJ3494453.1"/>
    <property type="molecule type" value="Genomic_DNA"/>
</dbReference>
<comment type="caution">
    <text evidence="1">The sequence shown here is derived from an EMBL/GenBank/DDBJ whole genome shotgun (WGS) entry which is preliminary data.</text>
</comment>